<keyword evidence="1" id="KW-0456">Lyase</keyword>
<dbReference type="InterPro" id="IPR050772">
    <property type="entry name" value="Hydratase-Decarb/MhpD_sf"/>
</dbReference>
<reference evidence="3 4" key="1">
    <citation type="journal article" date="2009" name="BMC Genomics">
        <title>Complete genome sequence of the sugarcane nitrogen-fixing endophyte Gluconacetobacter diazotrophicus Pal5.</title>
        <authorList>
            <person name="Bertalan M."/>
            <person name="Albano R."/>
            <person name="Padua V."/>
            <person name="Rouws L."/>
            <person name="Rojas C."/>
            <person name="Hemerly A."/>
            <person name="Teixeira K."/>
            <person name="Schwab S."/>
            <person name="Araujo J."/>
            <person name="Oliveira A."/>
            <person name="Franca L."/>
            <person name="Magalhaes V."/>
            <person name="Alqueres S."/>
            <person name="Cardoso A."/>
            <person name="Almeida W."/>
            <person name="Loureiro M.M."/>
            <person name="Nogueira E."/>
            <person name="Cidade D."/>
            <person name="Oliveira D."/>
            <person name="Simao T."/>
            <person name="Macedo J."/>
            <person name="Valadao A."/>
            <person name="Dreschsel M."/>
            <person name="Freitas F."/>
            <person name="Vidal M."/>
            <person name="Guedes H."/>
            <person name="Rodrigues E."/>
            <person name="Meneses C."/>
            <person name="Brioso P."/>
            <person name="Pozzer L."/>
            <person name="Figueiredo D."/>
            <person name="Montano H."/>
            <person name="Junior J."/>
            <person name="Filho G."/>
            <person name="Flores V."/>
            <person name="Ferreira B."/>
            <person name="Branco A."/>
            <person name="Gonzalez P."/>
            <person name="Guillobel H."/>
            <person name="Lemos M."/>
            <person name="Seibel L."/>
            <person name="Macedo J."/>
            <person name="Alves-Ferreira M."/>
            <person name="Sachetto-Martins G."/>
            <person name="Coelho A."/>
            <person name="Santos E."/>
            <person name="Amaral G."/>
            <person name="Neves A."/>
            <person name="Pacheco A.B."/>
            <person name="Carvalho D."/>
            <person name="Lery L."/>
            <person name="Bisch P."/>
            <person name="Rossle S.C."/>
            <person name="Urmenyi T."/>
            <person name="Kruger W.V."/>
            <person name="Martins O."/>
            <person name="Baldani J.I."/>
            <person name="Ferreira P.C."/>
        </authorList>
    </citation>
    <scope>NUCLEOTIDE SEQUENCE [LARGE SCALE GENOMIC DNA]</scope>
    <source>
        <strain evidence="4">ATCC 49037 / DSM 5601 / CCUG 37298 / CIP 103539 / LMG 7603 / PAl5</strain>
    </source>
</reference>
<proteinExistence type="predicted"/>
<dbReference type="AlphaFoldDB" id="A9HQ42"/>
<dbReference type="GO" id="GO:0005737">
    <property type="term" value="C:cytoplasm"/>
    <property type="evidence" value="ECO:0007669"/>
    <property type="project" value="TreeGrafter"/>
</dbReference>
<dbReference type="GO" id="GO:0008684">
    <property type="term" value="F:2-oxopent-4-enoate hydratase activity"/>
    <property type="evidence" value="ECO:0007669"/>
    <property type="project" value="TreeGrafter"/>
</dbReference>
<dbReference type="InterPro" id="IPR036663">
    <property type="entry name" value="Fumarylacetoacetase_C_sf"/>
</dbReference>
<evidence type="ECO:0000313" key="3">
    <source>
        <dbReference type="EMBL" id="CAP56675.1"/>
    </source>
</evidence>
<dbReference type="SUPFAM" id="SSF56529">
    <property type="entry name" value="FAH"/>
    <property type="match status" value="1"/>
</dbReference>
<protein>
    <submittedName>
        <fullName evidence="3">Putative 2-keto-4-pentenoate hydratase</fullName>
    </submittedName>
</protein>
<evidence type="ECO:0000259" key="2">
    <source>
        <dbReference type="Pfam" id="PF01557"/>
    </source>
</evidence>
<keyword evidence="4" id="KW-1185">Reference proteome</keyword>
<dbReference type="PANTHER" id="PTHR30143:SF0">
    <property type="entry name" value="2-KETO-4-PENTENOATE HYDRATASE"/>
    <property type="match status" value="1"/>
</dbReference>
<evidence type="ECO:0000256" key="1">
    <source>
        <dbReference type="ARBA" id="ARBA00023239"/>
    </source>
</evidence>
<dbReference type="InterPro" id="IPR011234">
    <property type="entry name" value="Fumarylacetoacetase-like_C"/>
</dbReference>
<dbReference type="Pfam" id="PF01557">
    <property type="entry name" value="FAA_hydrolase"/>
    <property type="match status" value="1"/>
</dbReference>
<feature type="domain" description="Fumarylacetoacetase-like C-terminal" evidence="2">
    <location>
        <begin position="106"/>
        <end position="259"/>
    </location>
</feature>
<dbReference type="KEGG" id="gdi:GDI2732"/>
<evidence type="ECO:0000313" key="4">
    <source>
        <dbReference type="Proteomes" id="UP000001176"/>
    </source>
</evidence>
<dbReference type="Proteomes" id="UP000001176">
    <property type="component" value="Chromosome"/>
</dbReference>
<sequence length="265" mass="29015">MSTPMAQTNDIQRWARTLDEATRNRKPITPISIETGSDNVMFGYQVQTAWRELALSQGRRLIGHKIGLTSPEVQRQLGVDEPDSGTLFADMEIPDEGMIPLAHLIQPRIEAEIAFVLGRDFVHPDPTMAELIRSIDHVLPALEIVDSRIEDWKIRAIDTIADNGSSALFIMGTRPKLLGDVDLQLCGMTMTRNGRIVSIGVGAACLGHPLHALRWFLRHKAVLGEPLKAGEVVLSGALGPMIPLEGDSHYSTNIAHMGTVSCSTE</sequence>
<dbReference type="EMBL" id="AM889285">
    <property type="protein sequence ID" value="CAP56675.1"/>
    <property type="molecule type" value="Genomic_DNA"/>
</dbReference>
<accession>A9HQ42</accession>
<organism evidence="3 4">
    <name type="scientific">Gluconacetobacter diazotrophicus (strain ATCC 49037 / DSM 5601 / CCUG 37298 / CIP 103539 / LMG 7603 / PAl5)</name>
    <dbReference type="NCBI Taxonomy" id="272568"/>
    <lineage>
        <taxon>Bacteria</taxon>
        <taxon>Pseudomonadati</taxon>
        <taxon>Pseudomonadota</taxon>
        <taxon>Alphaproteobacteria</taxon>
        <taxon>Acetobacterales</taxon>
        <taxon>Acetobacteraceae</taxon>
        <taxon>Gluconacetobacter</taxon>
    </lineage>
</organism>
<dbReference type="PANTHER" id="PTHR30143">
    <property type="entry name" value="ACID HYDRATASE"/>
    <property type="match status" value="1"/>
</dbReference>
<gene>
    <name evidence="3" type="primary">mhpD</name>
    <name evidence="3" type="ordered locus">GDI2732</name>
</gene>
<name>A9HQ42_GLUDA</name>
<dbReference type="Gene3D" id="3.90.850.10">
    <property type="entry name" value="Fumarylacetoacetase-like, C-terminal domain"/>
    <property type="match status" value="1"/>
</dbReference>